<evidence type="ECO:0000256" key="1">
    <source>
        <dbReference type="SAM" id="SignalP"/>
    </source>
</evidence>
<dbReference type="RefSeq" id="WP_093825274.1">
    <property type="nucleotide sequence ID" value="NZ_FOLQ01000003.1"/>
</dbReference>
<dbReference type="PANTHER" id="PTHR46623">
    <property type="entry name" value="CARBOXYMETHYLENEBUTENOLIDASE-RELATED"/>
    <property type="match status" value="1"/>
</dbReference>
<feature type="signal peptide" evidence="1">
    <location>
        <begin position="1"/>
        <end position="26"/>
    </location>
</feature>
<organism evidence="3 4">
    <name type="scientific">Spirosoma endophyticum</name>
    <dbReference type="NCBI Taxonomy" id="662367"/>
    <lineage>
        <taxon>Bacteria</taxon>
        <taxon>Pseudomonadati</taxon>
        <taxon>Bacteroidota</taxon>
        <taxon>Cytophagia</taxon>
        <taxon>Cytophagales</taxon>
        <taxon>Cytophagaceae</taxon>
        <taxon>Spirosoma</taxon>
    </lineage>
</organism>
<feature type="chain" id="PRO_5011612087" evidence="1">
    <location>
        <begin position="27"/>
        <end position="292"/>
    </location>
</feature>
<proteinExistence type="predicted"/>
<gene>
    <name evidence="3" type="ORF">SAMN05216167_10324</name>
</gene>
<keyword evidence="4" id="KW-1185">Reference proteome</keyword>
<dbReference type="PANTHER" id="PTHR46623:SF7">
    <property type="entry name" value="CARBOXYMETHYLENEBUTENOLIDASE"/>
    <property type="match status" value="1"/>
</dbReference>
<dbReference type="Gene3D" id="3.40.50.1820">
    <property type="entry name" value="alpha/beta hydrolase"/>
    <property type="match status" value="1"/>
</dbReference>
<dbReference type="SUPFAM" id="SSF53474">
    <property type="entry name" value="alpha/beta-Hydrolases"/>
    <property type="match status" value="1"/>
</dbReference>
<protein>
    <submittedName>
        <fullName evidence="3">Carboxymethylenebutenolidase</fullName>
    </submittedName>
</protein>
<dbReference type="AlphaFoldDB" id="A0A1I1NXL6"/>
<evidence type="ECO:0000313" key="3">
    <source>
        <dbReference type="EMBL" id="SFD02349.1"/>
    </source>
</evidence>
<reference evidence="3 4" key="1">
    <citation type="submission" date="2016-10" db="EMBL/GenBank/DDBJ databases">
        <authorList>
            <person name="de Groot N.N."/>
        </authorList>
    </citation>
    <scope>NUCLEOTIDE SEQUENCE [LARGE SCALE GENOMIC DNA]</scope>
    <source>
        <strain evidence="3 4">DSM 26130</strain>
    </source>
</reference>
<feature type="domain" description="Dienelactone hydrolase" evidence="2">
    <location>
        <begin position="86"/>
        <end position="288"/>
    </location>
</feature>
<accession>A0A1I1NXL6</accession>
<dbReference type="OrthoDB" id="9787933at2"/>
<evidence type="ECO:0000259" key="2">
    <source>
        <dbReference type="Pfam" id="PF01738"/>
    </source>
</evidence>
<dbReference type="EMBL" id="FOLQ01000003">
    <property type="protein sequence ID" value="SFD02349.1"/>
    <property type="molecule type" value="Genomic_DNA"/>
</dbReference>
<dbReference type="Pfam" id="PF01738">
    <property type="entry name" value="DLH"/>
    <property type="match status" value="1"/>
</dbReference>
<dbReference type="STRING" id="662367.SAMN05216167_10324"/>
<keyword evidence="1" id="KW-0732">Signal</keyword>
<dbReference type="Proteomes" id="UP000198598">
    <property type="component" value="Unassembled WGS sequence"/>
</dbReference>
<dbReference type="GO" id="GO:0016787">
    <property type="term" value="F:hydrolase activity"/>
    <property type="evidence" value="ECO:0007669"/>
    <property type="project" value="InterPro"/>
</dbReference>
<dbReference type="InterPro" id="IPR002925">
    <property type="entry name" value="Dienelactn_hydro"/>
</dbReference>
<sequence length="292" mass="31690">MKTIFITGLSFFMSLLSYLNPKSAQTAETTIPLCHVPSKSLAGNDMSAMAADPAFQRLHVAPLPFTYAGAGEMVKFSTSDGQSASGFLLKAKQPSNKWLLVYQEWWGLNDNIKQQAETFYNDLKDVNVLAVDMYDGKVATEPAEAGKLMQGASKDRLANIQKGAIAFAGPKAEFASVGWCFGGMLSLQSALMEGQKAKGCVMYYGRPEQDVEKLKALNTDVLGIFGSQDKGITPETVKTFEENMQKAGKKVTVKMYDAGHGFANPSNPVYNKEASADAYKLALAYLKEKLSA</sequence>
<dbReference type="InterPro" id="IPR029058">
    <property type="entry name" value="AB_hydrolase_fold"/>
</dbReference>
<dbReference type="InterPro" id="IPR051049">
    <property type="entry name" value="Dienelactone_hydrolase-like"/>
</dbReference>
<evidence type="ECO:0000313" key="4">
    <source>
        <dbReference type="Proteomes" id="UP000198598"/>
    </source>
</evidence>
<name>A0A1I1NXL6_9BACT</name>